<dbReference type="AlphaFoldDB" id="A0AAW0A0Q5"/>
<evidence type="ECO:0000313" key="1">
    <source>
        <dbReference type="EMBL" id="KAK6996960.1"/>
    </source>
</evidence>
<accession>A0AAW0A0Q5</accession>
<sequence length="93" mass="10431">RIQSINAQILELQKSIDKLVEDGAPSSPYVDAHNVFVSLMRRLPLYILAEKSTYTAGTRTIEKSVACLPMHLPTKVRNCAMSAMERLILFGRI</sequence>
<comment type="caution">
    <text evidence="1">The sequence shown here is derived from an EMBL/GenBank/DDBJ whole genome shotgun (WGS) entry which is preliminary data.</text>
</comment>
<evidence type="ECO:0000313" key="2">
    <source>
        <dbReference type="Proteomes" id="UP001362999"/>
    </source>
</evidence>
<gene>
    <name evidence="1" type="ORF">R3P38DRAFT_2564806</name>
</gene>
<proteinExistence type="predicted"/>
<reference evidence="1 2" key="1">
    <citation type="journal article" date="2024" name="J Genomics">
        <title>Draft genome sequencing and assembly of Favolaschia claudopus CIRM-BRFM 2984 isolated from oak limbs.</title>
        <authorList>
            <person name="Navarro D."/>
            <person name="Drula E."/>
            <person name="Chaduli D."/>
            <person name="Cazenave R."/>
            <person name="Ahrendt S."/>
            <person name="Wang J."/>
            <person name="Lipzen A."/>
            <person name="Daum C."/>
            <person name="Barry K."/>
            <person name="Grigoriev I.V."/>
            <person name="Favel A."/>
            <person name="Rosso M.N."/>
            <person name="Martin F."/>
        </authorList>
    </citation>
    <scope>NUCLEOTIDE SEQUENCE [LARGE SCALE GENOMIC DNA]</scope>
    <source>
        <strain evidence="1 2">CIRM-BRFM 2984</strain>
    </source>
</reference>
<name>A0AAW0A0Q5_9AGAR</name>
<dbReference type="Proteomes" id="UP001362999">
    <property type="component" value="Unassembled WGS sequence"/>
</dbReference>
<organism evidence="1 2">
    <name type="scientific">Favolaschia claudopus</name>
    <dbReference type="NCBI Taxonomy" id="2862362"/>
    <lineage>
        <taxon>Eukaryota</taxon>
        <taxon>Fungi</taxon>
        <taxon>Dikarya</taxon>
        <taxon>Basidiomycota</taxon>
        <taxon>Agaricomycotina</taxon>
        <taxon>Agaricomycetes</taxon>
        <taxon>Agaricomycetidae</taxon>
        <taxon>Agaricales</taxon>
        <taxon>Marasmiineae</taxon>
        <taxon>Mycenaceae</taxon>
        <taxon>Favolaschia</taxon>
    </lineage>
</organism>
<protein>
    <submittedName>
        <fullName evidence="1">Uncharacterized protein</fullName>
    </submittedName>
</protein>
<feature type="non-terminal residue" evidence="1">
    <location>
        <position position="1"/>
    </location>
</feature>
<dbReference type="EMBL" id="JAWWNJ010000095">
    <property type="protein sequence ID" value="KAK6996960.1"/>
    <property type="molecule type" value="Genomic_DNA"/>
</dbReference>
<keyword evidence="2" id="KW-1185">Reference proteome</keyword>